<feature type="compositionally biased region" description="Polar residues" evidence="1">
    <location>
        <begin position="13"/>
        <end position="30"/>
    </location>
</feature>
<sequence length="100" mass="12010">SDHLAPPIRKPRIQQQESSKMINSRQNNISESRLKRISDLLNRNERTDHEEKELDNLKLEHEFDRRVEEFNFQSNGNDIEEERMNIIPVNKIDQTKKENN</sequence>
<evidence type="ECO:0000313" key="2">
    <source>
        <dbReference type="EMBL" id="CAF4442870.1"/>
    </source>
</evidence>
<protein>
    <submittedName>
        <fullName evidence="2">Uncharacterized protein</fullName>
    </submittedName>
</protein>
<gene>
    <name evidence="2" type="ORF">OXD698_LOCUS53925</name>
</gene>
<name>A0A820RKF8_9BILA</name>
<feature type="non-terminal residue" evidence="2">
    <location>
        <position position="1"/>
    </location>
</feature>
<accession>A0A820RKF8</accession>
<reference evidence="2" key="1">
    <citation type="submission" date="2021-02" db="EMBL/GenBank/DDBJ databases">
        <authorList>
            <person name="Nowell W R."/>
        </authorList>
    </citation>
    <scope>NUCLEOTIDE SEQUENCE</scope>
</reference>
<proteinExistence type="predicted"/>
<evidence type="ECO:0000313" key="3">
    <source>
        <dbReference type="Proteomes" id="UP000663844"/>
    </source>
</evidence>
<dbReference type="AlphaFoldDB" id="A0A820RKF8"/>
<evidence type="ECO:0000256" key="1">
    <source>
        <dbReference type="SAM" id="MobiDB-lite"/>
    </source>
</evidence>
<dbReference type="EMBL" id="CAJOAZ010031826">
    <property type="protein sequence ID" value="CAF4442870.1"/>
    <property type="molecule type" value="Genomic_DNA"/>
</dbReference>
<dbReference type="Proteomes" id="UP000663844">
    <property type="component" value="Unassembled WGS sequence"/>
</dbReference>
<feature type="region of interest" description="Disordered" evidence="1">
    <location>
        <begin position="1"/>
        <end position="30"/>
    </location>
</feature>
<organism evidence="2 3">
    <name type="scientific">Adineta steineri</name>
    <dbReference type="NCBI Taxonomy" id="433720"/>
    <lineage>
        <taxon>Eukaryota</taxon>
        <taxon>Metazoa</taxon>
        <taxon>Spiralia</taxon>
        <taxon>Gnathifera</taxon>
        <taxon>Rotifera</taxon>
        <taxon>Eurotatoria</taxon>
        <taxon>Bdelloidea</taxon>
        <taxon>Adinetida</taxon>
        <taxon>Adinetidae</taxon>
        <taxon>Adineta</taxon>
    </lineage>
</organism>
<comment type="caution">
    <text evidence="2">The sequence shown here is derived from an EMBL/GenBank/DDBJ whole genome shotgun (WGS) entry which is preliminary data.</text>
</comment>